<keyword evidence="3" id="KW-1185">Reference proteome</keyword>
<evidence type="ECO:0000313" key="2">
    <source>
        <dbReference type="EMBL" id="RDX81963.1"/>
    </source>
</evidence>
<protein>
    <submittedName>
        <fullName evidence="2">Uncharacterized protein</fullName>
    </submittedName>
</protein>
<name>A0A371FV87_MUCPR</name>
<evidence type="ECO:0000256" key="1">
    <source>
        <dbReference type="SAM" id="SignalP"/>
    </source>
</evidence>
<reference evidence="2" key="1">
    <citation type="submission" date="2018-05" db="EMBL/GenBank/DDBJ databases">
        <title>Draft genome of Mucuna pruriens seed.</title>
        <authorList>
            <person name="Nnadi N.E."/>
            <person name="Vos R."/>
            <person name="Hasami M.H."/>
            <person name="Devisetty U.K."/>
            <person name="Aguiy J.C."/>
        </authorList>
    </citation>
    <scope>NUCLEOTIDE SEQUENCE [LARGE SCALE GENOMIC DNA]</scope>
    <source>
        <strain evidence="2">JCA_2017</strain>
    </source>
</reference>
<dbReference type="Proteomes" id="UP000257109">
    <property type="component" value="Unassembled WGS sequence"/>
</dbReference>
<organism evidence="2 3">
    <name type="scientific">Mucuna pruriens</name>
    <name type="common">Velvet bean</name>
    <name type="synonym">Dolichos pruriens</name>
    <dbReference type="NCBI Taxonomy" id="157652"/>
    <lineage>
        <taxon>Eukaryota</taxon>
        <taxon>Viridiplantae</taxon>
        <taxon>Streptophyta</taxon>
        <taxon>Embryophyta</taxon>
        <taxon>Tracheophyta</taxon>
        <taxon>Spermatophyta</taxon>
        <taxon>Magnoliopsida</taxon>
        <taxon>eudicotyledons</taxon>
        <taxon>Gunneridae</taxon>
        <taxon>Pentapetalae</taxon>
        <taxon>rosids</taxon>
        <taxon>fabids</taxon>
        <taxon>Fabales</taxon>
        <taxon>Fabaceae</taxon>
        <taxon>Papilionoideae</taxon>
        <taxon>50 kb inversion clade</taxon>
        <taxon>NPAAA clade</taxon>
        <taxon>indigoferoid/millettioid clade</taxon>
        <taxon>Phaseoleae</taxon>
        <taxon>Mucuna</taxon>
    </lineage>
</organism>
<sequence>MSAPPNQRIVVIAIRLLMMDWNMVNAANGGVLMDKTLAFGTREGVGTSRVVSKVGAFDNIRLENQLTKLASLVRQLAVGQHQQITQPVCGICASVEHPTNMCPTL</sequence>
<feature type="non-terminal residue" evidence="2">
    <location>
        <position position="1"/>
    </location>
</feature>
<evidence type="ECO:0000313" key="3">
    <source>
        <dbReference type="Proteomes" id="UP000257109"/>
    </source>
</evidence>
<feature type="chain" id="PRO_5017011280" evidence="1">
    <location>
        <begin position="27"/>
        <end position="105"/>
    </location>
</feature>
<accession>A0A371FV87</accession>
<keyword evidence="1" id="KW-0732">Signal</keyword>
<feature type="signal peptide" evidence="1">
    <location>
        <begin position="1"/>
        <end position="26"/>
    </location>
</feature>
<comment type="caution">
    <text evidence="2">The sequence shown here is derived from an EMBL/GenBank/DDBJ whole genome shotgun (WGS) entry which is preliminary data.</text>
</comment>
<dbReference type="EMBL" id="QJKJ01007784">
    <property type="protein sequence ID" value="RDX81963.1"/>
    <property type="molecule type" value="Genomic_DNA"/>
</dbReference>
<dbReference type="OrthoDB" id="1748880at2759"/>
<dbReference type="AlphaFoldDB" id="A0A371FV87"/>
<gene>
    <name evidence="2" type="ORF">CR513_37314</name>
</gene>
<proteinExistence type="predicted"/>